<dbReference type="GO" id="GO:0000245">
    <property type="term" value="P:spliceosomal complex assembly"/>
    <property type="evidence" value="ECO:0007669"/>
    <property type="project" value="TreeGrafter"/>
</dbReference>
<dbReference type="OrthoDB" id="2649at2759"/>
<keyword evidence="4" id="KW-0547">Nucleotide-binding</keyword>
<sequence>MAYPATATHLNHRSVASSNSRDRMTSPRSPMSRQPAFDGTTTARGARWSGHAASQGGGGQIPIGAQASSATSVSFESVFTDEEEKLSDYEAGGYHPVRIGDVYGPNDRYVVVRKLGWGHFSTVWCVQPRALASLSPRVMLTLSVLPTRPTLIFLPGLHGTQRTLPFNHSEAYSGGAGVFSEGAAGAVMVWHARRGVAPLDRQKGIDRLASPAAYTDLLLTHSVNKHVALKVVKSATHYTETALDEIKLLQRVVESNPAHPGRRHVVSLLDHFTHRGPNGTHVCMVFEVLGENLLGLIKRYHHRGVPDHICKQIAKQVLLGLDYIHRECGIIHTDLKPENVLICIDDVEAVVRAELETSPAAVPTKMIGVPPSQPRGGAQTPRADTVFITGSQPLPSPSSSYGTSPVIEKLAFQMSKISDSGGSYVGSIKKQGEMTATTADDVGEQMAGVQLADIGAKQAPPAAPNKGPSLLSQQAAAAASNSQGQPASTSTYFPQASSDPSASHVTITPSSNNNNDSDVTMRSPPPEGAGPISTSPPRPMPHNPLHPAIVAGDPNTLPPPAPYDPSSLERITVKIADLGNASWTDLHFTNDIQTRQYRSPEAILGAKWGTAVDIWSASAMFFELLTGDYLFDPHPGTRYNKDDDHIAQVIELLGPFPRSIALAGKFSADIFTRKGELKHIHKLKFWPLHSVLQDKYLIPEAEAKLLESFLQPMLHLNPDKRATARDMLDHEWLQGVIVQGEIDSHLLQNGEDEQGRVTRVEDGKRIARGIRGMNPESPAVVNASIIDPQLVNALRPIDANLNVHHTDPPPPPPSSSLAQQIRA</sequence>
<dbReference type="InterPro" id="IPR051334">
    <property type="entry name" value="SRPK"/>
</dbReference>
<dbReference type="STRING" id="5286.A0A0K3CJT3"/>
<keyword evidence="3" id="KW-0808">Transferase</keyword>
<feature type="compositionally biased region" description="Low complexity" evidence="9">
    <location>
        <begin position="467"/>
        <end position="488"/>
    </location>
</feature>
<dbReference type="Gene3D" id="3.30.200.20">
    <property type="entry name" value="Phosphorylase Kinase, domain 1"/>
    <property type="match status" value="2"/>
</dbReference>
<evidence type="ECO:0000256" key="4">
    <source>
        <dbReference type="ARBA" id="ARBA00022741"/>
    </source>
</evidence>
<evidence type="ECO:0000256" key="2">
    <source>
        <dbReference type="ARBA" id="ARBA00022527"/>
    </source>
</evidence>
<dbReference type="Proteomes" id="UP000199069">
    <property type="component" value="Unassembled WGS sequence"/>
</dbReference>
<dbReference type="PANTHER" id="PTHR47634">
    <property type="entry name" value="PROTEIN KINASE DOMAIN-CONTAINING PROTEIN-RELATED"/>
    <property type="match status" value="1"/>
</dbReference>
<feature type="domain" description="Protein kinase" evidence="10">
    <location>
        <begin position="109"/>
        <end position="733"/>
    </location>
</feature>
<evidence type="ECO:0000256" key="7">
    <source>
        <dbReference type="ARBA" id="ARBA00047899"/>
    </source>
</evidence>
<evidence type="ECO:0000313" key="13">
    <source>
        <dbReference type="Proteomes" id="UP000199069"/>
    </source>
</evidence>
<dbReference type="PANTHER" id="PTHR47634:SF9">
    <property type="entry name" value="PROTEIN KINASE DOMAIN-CONTAINING PROTEIN-RELATED"/>
    <property type="match status" value="1"/>
</dbReference>
<reference evidence="12 14" key="2">
    <citation type="journal article" date="2018" name="Elife">
        <title>Functional genomics of lipid metabolism in the oleaginous yeast Rhodosporidium toruloides.</title>
        <authorList>
            <person name="Coradetti S.T."/>
            <person name="Pinel D."/>
            <person name="Geiselman G."/>
            <person name="Ito M."/>
            <person name="Mondo S."/>
            <person name="Reilly M.C."/>
            <person name="Cheng Y.F."/>
            <person name="Bauer S."/>
            <person name="Grigoriev I."/>
            <person name="Gladden J.M."/>
            <person name="Simmons B.A."/>
            <person name="Brem R."/>
            <person name="Arkin A.P."/>
            <person name="Skerker J.M."/>
        </authorList>
    </citation>
    <scope>NUCLEOTIDE SEQUENCE [LARGE SCALE GENOMIC DNA]</scope>
    <source>
        <strain evidence="12 14">NBRC 0880</strain>
    </source>
</reference>
<comment type="catalytic activity">
    <reaction evidence="8">
        <text>L-seryl-[protein] + ATP = O-phospho-L-seryl-[protein] + ADP + H(+)</text>
        <dbReference type="Rhea" id="RHEA:17989"/>
        <dbReference type="Rhea" id="RHEA-COMP:9863"/>
        <dbReference type="Rhea" id="RHEA-COMP:11604"/>
        <dbReference type="ChEBI" id="CHEBI:15378"/>
        <dbReference type="ChEBI" id="CHEBI:29999"/>
        <dbReference type="ChEBI" id="CHEBI:30616"/>
        <dbReference type="ChEBI" id="CHEBI:83421"/>
        <dbReference type="ChEBI" id="CHEBI:456216"/>
        <dbReference type="EC" id="2.7.11.1"/>
    </reaction>
</comment>
<dbReference type="AlphaFoldDB" id="A0A0K3CJT3"/>
<feature type="region of interest" description="Disordered" evidence="9">
    <location>
        <begin position="1"/>
        <end position="65"/>
    </location>
</feature>
<feature type="compositionally biased region" description="Polar residues" evidence="9">
    <location>
        <begin position="489"/>
        <end position="520"/>
    </location>
</feature>
<dbReference type="PROSITE" id="PS50011">
    <property type="entry name" value="PROTEIN_KINASE_DOM"/>
    <property type="match status" value="1"/>
</dbReference>
<evidence type="ECO:0000256" key="9">
    <source>
        <dbReference type="SAM" id="MobiDB-lite"/>
    </source>
</evidence>
<evidence type="ECO:0000256" key="1">
    <source>
        <dbReference type="ARBA" id="ARBA00012513"/>
    </source>
</evidence>
<dbReference type="InterPro" id="IPR008271">
    <property type="entry name" value="Ser/Thr_kinase_AS"/>
</dbReference>
<evidence type="ECO:0000256" key="6">
    <source>
        <dbReference type="ARBA" id="ARBA00022840"/>
    </source>
</evidence>
<keyword evidence="13" id="KW-1185">Reference proteome</keyword>
<feature type="compositionally biased region" description="Pro residues" evidence="9">
    <location>
        <begin position="523"/>
        <end position="544"/>
    </location>
</feature>
<comment type="catalytic activity">
    <reaction evidence="7">
        <text>L-threonyl-[protein] + ATP = O-phospho-L-threonyl-[protein] + ADP + H(+)</text>
        <dbReference type="Rhea" id="RHEA:46608"/>
        <dbReference type="Rhea" id="RHEA-COMP:11060"/>
        <dbReference type="Rhea" id="RHEA-COMP:11605"/>
        <dbReference type="ChEBI" id="CHEBI:15378"/>
        <dbReference type="ChEBI" id="CHEBI:30013"/>
        <dbReference type="ChEBI" id="CHEBI:30616"/>
        <dbReference type="ChEBI" id="CHEBI:61977"/>
        <dbReference type="ChEBI" id="CHEBI:456216"/>
        <dbReference type="EC" id="2.7.11.1"/>
    </reaction>
</comment>
<keyword evidence="6" id="KW-0067">ATP-binding</keyword>
<dbReference type="FunFam" id="1.10.510.10:FF:000409">
    <property type="entry name" value="CMGC/SRPK protein kinase"/>
    <property type="match status" value="1"/>
</dbReference>
<feature type="region of interest" description="Disordered" evidence="9">
    <location>
        <begin position="458"/>
        <end position="564"/>
    </location>
</feature>
<dbReference type="EC" id="2.7.11.1" evidence="1"/>
<dbReference type="Pfam" id="PF00069">
    <property type="entry name" value="Pkinase"/>
    <property type="match status" value="2"/>
</dbReference>
<evidence type="ECO:0000313" key="11">
    <source>
        <dbReference type="EMBL" id="CTR07441.1"/>
    </source>
</evidence>
<keyword evidence="2" id="KW-0723">Serine/threonine-protein kinase</keyword>
<dbReference type="GO" id="GO:0005524">
    <property type="term" value="F:ATP binding"/>
    <property type="evidence" value="ECO:0007669"/>
    <property type="project" value="UniProtKB-KW"/>
</dbReference>
<feature type="region of interest" description="Disordered" evidence="9">
    <location>
        <begin position="801"/>
        <end position="823"/>
    </location>
</feature>
<accession>A0A0K3CJT3</accession>
<dbReference type="SMART" id="SM00220">
    <property type="entry name" value="S_TKc"/>
    <property type="match status" value="1"/>
</dbReference>
<dbReference type="EMBL" id="LCTV02000006">
    <property type="protein sequence ID" value="PRQ74376.1"/>
    <property type="molecule type" value="Genomic_DNA"/>
</dbReference>
<evidence type="ECO:0000256" key="3">
    <source>
        <dbReference type="ARBA" id="ARBA00022679"/>
    </source>
</evidence>
<dbReference type="FunFam" id="1.10.510.10:FF:000541">
    <property type="entry name" value="CMGC/SRPK protein kinase"/>
    <property type="match status" value="1"/>
</dbReference>
<dbReference type="InterPro" id="IPR000719">
    <property type="entry name" value="Prot_kinase_dom"/>
</dbReference>
<evidence type="ECO:0000313" key="12">
    <source>
        <dbReference type="EMBL" id="PRQ74376.1"/>
    </source>
</evidence>
<dbReference type="GO" id="GO:0004674">
    <property type="term" value="F:protein serine/threonine kinase activity"/>
    <property type="evidence" value="ECO:0007669"/>
    <property type="project" value="UniProtKB-KW"/>
</dbReference>
<dbReference type="EMBL" id="CWKI01000006">
    <property type="protein sequence ID" value="CTR07441.1"/>
    <property type="molecule type" value="Genomic_DNA"/>
</dbReference>
<evidence type="ECO:0000259" key="10">
    <source>
        <dbReference type="PROSITE" id="PS50011"/>
    </source>
</evidence>
<evidence type="ECO:0000256" key="5">
    <source>
        <dbReference type="ARBA" id="ARBA00022777"/>
    </source>
</evidence>
<reference evidence="11 13" key="1">
    <citation type="submission" date="2015-07" db="EMBL/GenBank/DDBJ databases">
        <authorList>
            <person name="Cajimat M.N.B."/>
            <person name="Milazzo M.L."/>
            <person name="Fulhorst C.F."/>
        </authorList>
    </citation>
    <scope>NUCLEOTIDE SEQUENCE [LARGE SCALE GENOMIC DNA]</scope>
    <source>
        <strain evidence="11">Single colony</strain>
    </source>
</reference>
<organism evidence="11 13">
    <name type="scientific">Rhodotorula toruloides</name>
    <name type="common">Yeast</name>
    <name type="synonym">Rhodosporidium toruloides</name>
    <dbReference type="NCBI Taxonomy" id="5286"/>
    <lineage>
        <taxon>Eukaryota</taxon>
        <taxon>Fungi</taxon>
        <taxon>Dikarya</taxon>
        <taxon>Basidiomycota</taxon>
        <taxon>Pucciniomycotina</taxon>
        <taxon>Microbotryomycetes</taxon>
        <taxon>Sporidiobolales</taxon>
        <taxon>Sporidiobolaceae</taxon>
        <taxon>Rhodotorula</taxon>
    </lineage>
</organism>
<dbReference type="GO" id="GO:0050684">
    <property type="term" value="P:regulation of mRNA processing"/>
    <property type="evidence" value="ECO:0007669"/>
    <property type="project" value="TreeGrafter"/>
</dbReference>
<dbReference type="InterPro" id="IPR011009">
    <property type="entry name" value="Kinase-like_dom_sf"/>
</dbReference>
<evidence type="ECO:0000313" key="14">
    <source>
        <dbReference type="Proteomes" id="UP000239560"/>
    </source>
</evidence>
<gene>
    <name evidence="11" type="primary">FGENESH: predicted gene_6.224</name>
    <name evidence="12" type="ORF">AAT19DRAFT_14729</name>
    <name evidence="11" type="ORF">BN2166_0033020</name>
</gene>
<dbReference type="GO" id="GO:0005634">
    <property type="term" value="C:nucleus"/>
    <property type="evidence" value="ECO:0007669"/>
    <property type="project" value="TreeGrafter"/>
</dbReference>
<dbReference type="Gene3D" id="1.10.510.10">
    <property type="entry name" value="Transferase(Phosphotransferase) domain 1"/>
    <property type="match status" value="1"/>
</dbReference>
<dbReference type="GO" id="GO:0005737">
    <property type="term" value="C:cytoplasm"/>
    <property type="evidence" value="ECO:0007669"/>
    <property type="project" value="TreeGrafter"/>
</dbReference>
<keyword evidence="5 12" id="KW-0418">Kinase</keyword>
<dbReference type="OMA" id="HEGQRPP"/>
<dbReference type="Proteomes" id="UP000239560">
    <property type="component" value="Unassembled WGS sequence"/>
</dbReference>
<dbReference type="SUPFAM" id="SSF56112">
    <property type="entry name" value="Protein kinase-like (PK-like)"/>
    <property type="match status" value="1"/>
</dbReference>
<evidence type="ECO:0000256" key="8">
    <source>
        <dbReference type="ARBA" id="ARBA00048679"/>
    </source>
</evidence>
<protein>
    <recommendedName>
        <fullName evidence="1">non-specific serine/threonine protein kinase</fullName>
        <ecNumber evidence="1">2.7.11.1</ecNumber>
    </recommendedName>
</protein>
<proteinExistence type="predicted"/>
<name>A0A0K3CJT3_RHOTO</name>
<dbReference type="PROSITE" id="PS00108">
    <property type="entry name" value="PROTEIN_KINASE_ST"/>
    <property type="match status" value="1"/>
</dbReference>